<proteinExistence type="predicted"/>
<dbReference type="InterPro" id="IPR029064">
    <property type="entry name" value="Ribosomal_eL30-like_sf"/>
</dbReference>
<organism evidence="3 4">
    <name type="scientific">Nyctereutes procyonoides</name>
    <name type="common">Raccoon dog</name>
    <name type="synonym">Canis procyonoides</name>
    <dbReference type="NCBI Taxonomy" id="34880"/>
    <lineage>
        <taxon>Eukaryota</taxon>
        <taxon>Metazoa</taxon>
        <taxon>Chordata</taxon>
        <taxon>Craniata</taxon>
        <taxon>Vertebrata</taxon>
        <taxon>Euteleostomi</taxon>
        <taxon>Mammalia</taxon>
        <taxon>Eutheria</taxon>
        <taxon>Laurasiatheria</taxon>
        <taxon>Carnivora</taxon>
        <taxon>Caniformia</taxon>
        <taxon>Canidae</taxon>
        <taxon>Nyctereutes</taxon>
    </lineage>
</organism>
<sequence length="90" mass="9787">MGKEGIAAGGEMDVNTALQEGVKTAFIRDSHTHGIPKAAKASDKEWVGLCKTDREGNPYKGAGCSCVVFKAYRKESRAKGVIEEHFRCKE</sequence>
<dbReference type="Gene3D" id="3.30.1330.30">
    <property type="match status" value="2"/>
</dbReference>
<dbReference type="GO" id="GO:0005840">
    <property type="term" value="C:ribosome"/>
    <property type="evidence" value="ECO:0007669"/>
    <property type="project" value="UniProtKB-KW"/>
</dbReference>
<protein>
    <submittedName>
        <fullName evidence="3">(raccoon dog) hypothetical protein</fullName>
    </submittedName>
</protein>
<evidence type="ECO:0000313" key="4">
    <source>
        <dbReference type="Proteomes" id="UP000645828"/>
    </source>
</evidence>
<keyword evidence="1" id="KW-0689">Ribosomal protein</keyword>
<keyword evidence="4" id="KW-1185">Reference proteome</keyword>
<evidence type="ECO:0000256" key="2">
    <source>
        <dbReference type="ARBA" id="ARBA00023274"/>
    </source>
</evidence>
<dbReference type="Proteomes" id="UP000645828">
    <property type="component" value="Unassembled WGS sequence"/>
</dbReference>
<gene>
    <name evidence="3" type="ORF">NYPRO_LOCUS14148</name>
</gene>
<evidence type="ECO:0000313" key="3">
    <source>
        <dbReference type="EMBL" id="CAD7681356.1"/>
    </source>
</evidence>
<accession>A0A811YY21</accession>
<reference evidence="3" key="1">
    <citation type="submission" date="2020-12" db="EMBL/GenBank/DDBJ databases">
        <authorList>
            <consortium name="Molecular Ecology Group"/>
        </authorList>
    </citation>
    <scope>NUCLEOTIDE SEQUENCE</scope>
    <source>
        <strain evidence="3">TBG_1078</strain>
    </source>
</reference>
<dbReference type="GO" id="GO:1990904">
    <property type="term" value="C:ribonucleoprotein complex"/>
    <property type="evidence" value="ECO:0007669"/>
    <property type="project" value="UniProtKB-KW"/>
</dbReference>
<dbReference type="AlphaFoldDB" id="A0A811YY21"/>
<evidence type="ECO:0000256" key="1">
    <source>
        <dbReference type="ARBA" id="ARBA00022980"/>
    </source>
</evidence>
<comment type="caution">
    <text evidence="3">The sequence shown here is derived from an EMBL/GenBank/DDBJ whole genome shotgun (WGS) entry which is preliminary data.</text>
</comment>
<keyword evidence="2" id="KW-0687">Ribonucleoprotein</keyword>
<dbReference type="PANTHER" id="PTHR11843">
    <property type="entry name" value="40S RIBOSOMAL PROTEIN S12"/>
    <property type="match status" value="1"/>
</dbReference>
<dbReference type="EMBL" id="CAJHUB010000751">
    <property type="protein sequence ID" value="CAD7681356.1"/>
    <property type="molecule type" value="Genomic_DNA"/>
</dbReference>
<name>A0A811YY21_NYCPR</name>